<evidence type="ECO:0000313" key="2">
    <source>
        <dbReference type="Proteomes" id="UP000028123"/>
    </source>
</evidence>
<evidence type="ECO:0008006" key="3">
    <source>
        <dbReference type="Google" id="ProtNLM"/>
    </source>
</evidence>
<organism evidence="1 2">
    <name type="scientific">Paenibacillus tyrfis</name>
    <dbReference type="NCBI Taxonomy" id="1501230"/>
    <lineage>
        <taxon>Bacteria</taxon>
        <taxon>Bacillati</taxon>
        <taxon>Bacillota</taxon>
        <taxon>Bacilli</taxon>
        <taxon>Bacillales</taxon>
        <taxon>Paenibacillaceae</taxon>
        <taxon>Paenibacillus</taxon>
    </lineage>
</organism>
<protein>
    <recommendedName>
        <fullName evidence="3">Group-specific protein</fullName>
    </recommendedName>
</protein>
<sequence length="171" mass="20128">MKVEPNFPDTVVVLVKHEGKHNWYVSEKELWIMDLLALDNAFRRKLNQPEVTETEADYEERVGCEILSEKNIGQFQEAMKEYKVNYTELVDYFNLYSEVYLDGVNSEVETSFYLDFDNKIFYSFFGEPGSYEDFVPTGWLGIYEKDAKKIIPENAKNNGRMSFFEKPDSNF</sequence>
<evidence type="ECO:0000313" key="1">
    <source>
        <dbReference type="EMBL" id="KEQ23190.1"/>
    </source>
</evidence>
<dbReference type="RefSeq" id="WP_036689244.1">
    <property type="nucleotide sequence ID" value="NZ_FYEP01000003.1"/>
</dbReference>
<comment type="caution">
    <text evidence="1">The sequence shown here is derived from an EMBL/GenBank/DDBJ whole genome shotgun (WGS) entry which is preliminary data.</text>
</comment>
<dbReference type="EMBL" id="JNVM01000024">
    <property type="protein sequence ID" value="KEQ23190.1"/>
    <property type="molecule type" value="Genomic_DNA"/>
</dbReference>
<proteinExistence type="predicted"/>
<dbReference type="OrthoDB" id="7058913at2"/>
<gene>
    <name evidence="1" type="ORF">ET33_17675</name>
</gene>
<dbReference type="eggNOG" id="ENOG5034546">
    <property type="taxonomic scope" value="Bacteria"/>
</dbReference>
<dbReference type="AlphaFoldDB" id="A0A081NXL7"/>
<name>A0A081NXL7_9BACL</name>
<dbReference type="Proteomes" id="UP000028123">
    <property type="component" value="Unassembled WGS sequence"/>
</dbReference>
<reference evidence="1 2" key="1">
    <citation type="submission" date="2014-06" db="EMBL/GenBank/DDBJ databases">
        <title>Draft genome sequence of Paenibacillus sp. MSt1.</title>
        <authorList>
            <person name="Aw Y.K."/>
            <person name="Ong K.S."/>
            <person name="Gan H.M."/>
            <person name="Lee S.M."/>
        </authorList>
    </citation>
    <scope>NUCLEOTIDE SEQUENCE [LARGE SCALE GENOMIC DNA]</scope>
    <source>
        <strain evidence="1 2">MSt1</strain>
    </source>
</reference>
<accession>A0A081NXL7</accession>
<keyword evidence="2" id="KW-1185">Reference proteome</keyword>